<keyword evidence="1" id="KW-0539">Nucleus</keyword>
<keyword evidence="6" id="KW-1185">Reference proteome</keyword>
<feature type="domain" description="BESS" evidence="4">
    <location>
        <begin position="400"/>
        <end position="439"/>
    </location>
</feature>
<feature type="region of interest" description="Disordered" evidence="2">
    <location>
        <begin position="223"/>
        <end position="268"/>
    </location>
</feature>
<dbReference type="GO" id="GO:0005634">
    <property type="term" value="C:nucleus"/>
    <property type="evidence" value="ECO:0007669"/>
    <property type="project" value="UniProtKB-SubCell"/>
</dbReference>
<dbReference type="GO" id="GO:0006357">
    <property type="term" value="P:regulation of transcription by RNA polymerase II"/>
    <property type="evidence" value="ECO:0007669"/>
    <property type="project" value="TreeGrafter"/>
</dbReference>
<protein>
    <submittedName>
        <fullName evidence="5">Transcription factor</fullName>
    </submittedName>
</protein>
<feature type="region of interest" description="Disordered" evidence="2">
    <location>
        <begin position="348"/>
        <end position="371"/>
    </location>
</feature>
<feature type="compositionally biased region" description="Basic and acidic residues" evidence="2">
    <location>
        <begin position="242"/>
        <end position="256"/>
    </location>
</feature>
<sequence>MEEFSVKVGIPMNCIFPVKNYHEEDNLNRDIDSLILSSMKGIIDAGNEFLDELCHMEYKLIMAVSGFPSLYDSSCLTYRDLNMRSDAWRQVAEIVGVPESECRRKWKMLRDQHRRERQREKERRESGVGLLNYRPWRYSAILSFLNPFIDARAAGTNGWALDPQPLFQMSDMMGCSTTMEVRSDDDENYGECTKKQAAGSVCLDHNLNSSLCAGLAVADATTTTTSSSSSSEFAQRKRPSSPHRDAVRLKEAKLEASSESPAADDGVQVQHVNMKELFEMMMQSVTSLATTLASSHSSSQPSDQLTPPSRSSPAILQPDLQSHCSPPPSCTASRLNHLKTEEQEAVVAEPLDQRNGEEECHSAAPRSTRAWRRSTDSLLEEYLRRMEAREAQRDRDMDQRDDVTLFLLSLAPTMRRLPAEKQSWVRTKIQQFLHEAEFGPTNFQ</sequence>
<gene>
    <name evidence="5" type="ORF">D9C73_010526</name>
</gene>
<feature type="compositionally biased region" description="Low complexity" evidence="2">
    <location>
        <begin position="289"/>
        <end position="306"/>
    </location>
</feature>
<dbReference type="Pfam" id="PF10545">
    <property type="entry name" value="MADF_DNA_bdg"/>
    <property type="match status" value="1"/>
</dbReference>
<dbReference type="AlphaFoldDB" id="A0A4U5UP54"/>
<organism evidence="5 6">
    <name type="scientific">Collichthys lucidus</name>
    <name type="common">Big head croaker</name>
    <name type="synonym">Sciaena lucida</name>
    <dbReference type="NCBI Taxonomy" id="240159"/>
    <lineage>
        <taxon>Eukaryota</taxon>
        <taxon>Metazoa</taxon>
        <taxon>Chordata</taxon>
        <taxon>Craniata</taxon>
        <taxon>Vertebrata</taxon>
        <taxon>Euteleostomi</taxon>
        <taxon>Actinopterygii</taxon>
        <taxon>Neopterygii</taxon>
        <taxon>Teleostei</taxon>
        <taxon>Neoteleostei</taxon>
        <taxon>Acanthomorphata</taxon>
        <taxon>Eupercaria</taxon>
        <taxon>Sciaenidae</taxon>
        <taxon>Collichthys</taxon>
    </lineage>
</organism>
<evidence type="ECO:0000256" key="2">
    <source>
        <dbReference type="SAM" id="MobiDB-lite"/>
    </source>
</evidence>
<dbReference type="PANTHER" id="PTHR12243:SF67">
    <property type="entry name" value="COREPRESSOR OF PANGOLIN, ISOFORM A-RELATED"/>
    <property type="match status" value="1"/>
</dbReference>
<feature type="compositionally biased region" description="Polar residues" evidence="2">
    <location>
        <begin position="307"/>
        <end position="332"/>
    </location>
</feature>
<dbReference type="InterPro" id="IPR006578">
    <property type="entry name" value="MADF-dom"/>
</dbReference>
<name>A0A4U5UP54_COLLU</name>
<evidence type="ECO:0000259" key="3">
    <source>
        <dbReference type="PROSITE" id="PS51029"/>
    </source>
</evidence>
<evidence type="ECO:0000256" key="1">
    <source>
        <dbReference type="PROSITE-ProRule" id="PRU00371"/>
    </source>
</evidence>
<evidence type="ECO:0000259" key="4">
    <source>
        <dbReference type="PROSITE" id="PS51031"/>
    </source>
</evidence>
<dbReference type="GO" id="GO:0005667">
    <property type="term" value="C:transcription regulator complex"/>
    <property type="evidence" value="ECO:0007669"/>
    <property type="project" value="TreeGrafter"/>
</dbReference>
<feature type="compositionally biased region" description="Basic and acidic residues" evidence="2">
    <location>
        <begin position="351"/>
        <end position="361"/>
    </location>
</feature>
<dbReference type="PROSITE" id="PS51029">
    <property type="entry name" value="MADF"/>
    <property type="match status" value="1"/>
</dbReference>
<dbReference type="STRING" id="240159.A0A4U5UP54"/>
<dbReference type="SMART" id="SM00595">
    <property type="entry name" value="MADF"/>
    <property type="match status" value="1"/>
</dbReference>
<feature type="region of interest" description="Disordered" evidence="2">
    <location>
        <begin position="289"/>
        <end position="332"/>
    </location>
</feature>
<dbReference type="InterPro" id="IPR039353">
    <property type="entry name" value="TF_Adf1"/>
</dbReference>
<feature type="domain" description="MADF" evidence="3">
    <location>
        <begin position="59"/>
        <end position="150"/>
    </location>
</feature>
<dbReference type="PROSITE" id="PS51031">
    <property type="entry name" value="BESS"/>
    <property type="match status" value="1"/>
</dbReference>
<proteinExistence type="predicted"/>
<reference evidence="5 6" key="1">
    <citation type="submission" date="2019-01" db="EMBL/GenBank/DDBJ databases">
        <title>Genome Assembly of Collichthys lucidus.</title>
        <authorList>
            <person name="Cai M."/>
            <person name="Xiao S."/>
        </authorList>
    </citation>
    <scope>NUCLEOTIDE SEQUENCE [LARGE SCALE GENOMIC DNA]</scope>
    <source>
        <strain evidence="5">JT15FE1705JMU</strain>
        <tissue evidence="5">Muscle</tissue>
    </source>
</reference>
<dbReference type="EMBL" id="CM014086">
    <property type="protein sequence ID" value="TKS75315.1"/>
    <property type="molecule type" value="Genomic_DNA"/>
</dbReference>
<accession>A0A4U5UP54</accession>
<evidence type="ECO:0000313" key="6">
    <source>
        <dbReference type="Proteomes" id="UP000298787"/>
    </source>
</evidence>
<evidence type="ECO:0000313" key="5">
    <source>
        <dbReference type="EMBL" id="TKS75315.1"/>
    </source>
</evidence>
<comment type="subcellular location">
    <subcellularLocation>
        <location evidence="1">Nucleus</location>
    </subcellularLocation>
</comment>
<dbReference type="Proteomes" id="UP000298787">
    <property type="component" value="Chromosome 9"/>
</dbReference>
<dbReference type="PANTHER" id="PTHR12243">
    <property type="entry name" value="MADF DOMAIN TRANSCRIPTION FACTOR"/>
    <property type="match status" value="1"/>
</dbReference>
<dbReference type="GO" id="GO:0003677">
    <property type="term" value="F:DNA binding"/>
    <property type="evidence" value="ECO:0007669"/>
    <property type="project" value="InterPro"/>
</dbReference>
<dbReference type="InterPro" id="IPR004210">
    <property type="entry name" value="BESS_motif"/>
</dbReference>
<dbReference type="Pfam" id="PF02944">
    <property type="entry name" value="BESS"/>
    <property type="match status" value="1"/>
</dbReference>